<evidence type="ECO:0000313" key="12">
    <source>
        <dbReference type="Proteomes" id="UP000193749"/>
    </source>
</evidence>
<evidence type="ECO:0000256" key="2">
    <source>
        <dbReference type="ARBA" id="ARBA00022490"/>
    </source>
</evidence>
<sequence length="459" mass="49859">MKTLFSQLPAIDSLLRDPALQALIDDAGTAFATRQLRAMQQEARAHIQQHQALPDWHANWPDEALRRTRQQRQSALRPVFNLTGTVLHTNLGRAQLSETAINAVTACLRQPVTLEYALDDAARGHRDRAVAALLCELTGAEDACIVNNNAAAVLLMLSALAAGREVVVSRGELVEIGGAFRIPDVMRQAGCRLVEVGTTNRTHLKDYRAAITDDSGLLMKVHTSNYQIQGFTHAVTEAELVTLGAEHQLPVITDLGSGSLIDMTAYGLPAEPMPQQLIAAGVSLVSFSGDKLLGGPQAGIIVGKKALIAQLQQHPLKRALRVDKMTLAALEATLQLYRHPEKLRETLPTLRLLTRPADDILQQAERLIPALENTFCDDFSLAIAPCSSQIGSGSLPVERLPSFAITFSPRDGQGGTLNALAQRWRALPQPVIGRLQDGKLWLDLRSLTDESAFIRALVP</sequence>
<comment type="catalytic activity">
    <reaction evidence="8">
        <text>L-seryl-tRNA(Sec) + selenophosphate + H(+) = L-selenocysteinyl-tRNA(Sec) + phosphate</text>
        <dbReference type="Rhea" id="RHEA:22728"/>
        <dbReference type="Rhea" id="RHEA-COMP:9742"/>
        <dbReference type="Rhea" id="RHEA-COMP:9743"/>
        <dbReference type="ChEBI" id="CHEBI:15378"/>
        <dbReference type="ChEBI" id="CHEBI:16144"/>
        <dbReference type="ChEBI" id="CHEBI:43474"/>
        <dbReference type="ChEBI" id="CHEBI:78533"/>
        <dbReference type="ChEBI" id="CHEBI:78573"/>
        <dbReference type="EC" id="2.9.1.1"/>
    </reaction>
</comment>
<evidence type="ECO:0000256" key="3">
    <source>
        <dbReference type="ARBA" id="ARBA00022679"/>
    </source>
</evidence>
<name>A0A1X1EPH8_PANCY</name>
<organism evidence="11 12">
    <name type="scientific">Pantoea cypripedii</name>
    <name type="common">Pectobacterium cypripedii</name>
    <name type="synonym">Erwinia cypripedii</name>
    <dbReference type="NCBI Taxonomy" id="55209"/>
    <lineage>
        <taxon>Bacteria</taxon>
        <taxon>Pseudomonadati</taxon>
        <taxon>Pseudomonadota</taxon>
        <taxon>Gammaproteobacteria</taxon>
        <taxon>Enterobacterales</taxon>
        <taxon>Erwiniaceae</taxon>
        <taxon>Pantoea</taxon>
    </lineage>
</organism>
<dbReference type="PANTHER" id="PTHR32328">
    <property type="entry name" value="L-SERYL-TRNA(SEC) SELENIUM TRANSFERASE"/>
    <property type="match status" value="1"/>
</dbReference>
<dbReference type="Pfam" id="PF03841">
    <property type="entry name" value="SelA"/>
    <property type="match status" value="1"/>
</dbReference>
<comment type="pathway">
    <text evidence="8">Aminoacyl-tRNA biosynthesis; selenocysteinyl-tRNA(Sec) biosynthesis; selenocysteinyl-tRNA(Sec) from L-seryl-tRNA(Sec) (bacterial route): step 1/1.</text>
</comment>
<comment type="subunit">
    <text evidence="8">Homodecamer; pentamer of dimers. Binds only one seryl-tRNA(Sec) per dimer.</text>
</comment>
<dbReference type="GO" id="GO:0005737">
    <property type="term" value="C:cytoplasm"/>
    <property type="evidence" value="ECO:0007669"/>
    <property type="project" value="UniProtKB-SubCell"/>
</dbReference>
<keyword evidence="5 8" id="KW-0648">Protein biosynthesis</keyword>
<keyword evidence="12" id="KW-1185">Reference proteome</keyword>
<dbReference type="EMBL" id="MLJI01000001">
    <property type="protein sequence ID" value="ORM91847.1"/>
    <property type="molecule type" value="Genomic_DNA"/>
</dbReference>
<feature type="domain" description="L-seryl-tRNA selenium transferase N-terminal" evidence="10">
    <location>
        <begin position="5"/>
        <end position="44"/>
    </location>
</feature>
<reference evidence="11 12" key="1">
    <citation type="journal article" date="2017" name="Antonie Van Leeuwenhoek">
        <title>Phylogenomic resolution of the bacterial genus Pantoea and its relationship with Erwinia and Tatumella.</title>
        <authorList>
            <person name="Palmer M."/>
            <person name="Steenkamp E.T."/>
            <person name="Coetzee M.P."/>
            <person name="Chan W.Y."/>
            <person name="van Zyl E."/>
            <person name="De Maayer P."/>
            <person name="Coutinho T.A."/>
            <person name="Blom J."/>
            <person name="Smits T.H."/>
            <person name="Duffy B."/>
            <person name="Venter S.N."/>
        </authorList>
    </citation>
    <scope>NUCLEOTIDE SEQUENCE [LARGE SCALE GENOMIC DNA]</scope>
    <source>
        <strain evidence="11 12">LMG 2657</strain>
    </source>
</reference>
<dbReference type="Gene3D" id="3.90.1150.180">
    <property type="match status" value="1"/>
</dbReference>
<dbReference type="InterPro" id="IPR025862">
    <property type="entry name" value="SelA_trans_N_dom"/>
</dbReference>
<keyword evidence="4 8" id="KW-0663">Pyridoxal phosphate</keyword>
<evidence type="ECO:0000256" key="4">
    <source>
        <dbReference type="ARBA" id="ARBA00022898"/>
    </source>
</evidence>
<keyword evidence="3 8" id="KW-0808">Transferase</keyword>
<dbReference type="InterPro" id="IPR004534">
    <property type="entry name" value="SelA_trans"/>
</dbReference>
<accession>A0A1X1EPH8</accession>
<keyword evidence="2 8" id="KW-0963">Cytoplasm</keyword>
<dbReference type="NCBIfam" id="TIGR00474">
    <property type="entry name" value="selA"/>
    <property type="match status" value="1"/>
</dbReference>
<proteinExistence type="inferred from homology"/>
<feature type="modified residue" description="N6-(pyridoxal phosphate)lysine" evidence="8 9">
    <location>
        <position position="291"/>
    </location>
</feature>
<dbReference type="FunFam" id="3.40.640.10:FF:000028">
    <property type="entry name" value="L-seryl-tRNA(Sec) selenium transferase"/>
    <property type="match status" value="1"/>
</dbReference>
<dbReference type="Pfam" id="PF12390">
    <property type="entry name" value="Se-cys_synth_N"/>
    <property type="match status" value="1"/>
</dbReference>
<dbReference type="OrthoDB" id="9787096at2"/>
<dbReference type="Gene3D" id="3.40.640.10">
    <property type="entry name" value="Type I PLP-dependent aspartate aminotransferase-like (Major domain)"/>
    <property type="match status" value="1"/>
</dbReference>
<comment type="caution">
    <text evidence="11">The sequence shown here is derived from an EMBL/GenBank/DDBJ whole genome shotgun (WGS) entry which is preliminary data.</text>
</comment>
<dbReference type="GO" id="GO:0001717">
    <property type="term" value="P:conversion of seryl-tRNAsec to selenocys-tRNAsec"/>
    <property type="evidence" value="ECO:0007669"/>
    <property type="project" value="UniProtKB-UniRule"/>
</dbReference>
<dbReference type="EC" id="2.9.1.1" evidence="8"/>
<dbReference type="RefSeq" id="WP_084871635.1">
    <property type="nucleotide sequence ID" value="NZ_JAGGMY010000001.1"/>
</dbReference>
<evidence type="ECO:0000256" key="8">
    <source>
        <dbReference type="HAMAP-Rule" id="MF_00423"/>
    </source>
</evidence>
<dbReference type="HAMAP" id="MF_00423">
    <property type="entry name" value="SelA"/>
    <property type="match status" value="1"/>
</dbReference>
<evidence type="ECO:0000256" key="7">
    <source>
        <dbReference type="ARBA" id="ARBA00044507"/>
    </source>
</evidence>
<dbReference type="GO" id="GO:0001514">
    <property type="term" value="P:selenocysteine incorporation"/>
    <property type="evidence" value="ECO:0007669"/>
    <property type="project" value="UniProtKB-UniRule"/>
</dbReference>
<evidence type="ECO:0000256" key="9">
    <source>
        <dbReference type="PIRSR" id="PIRSR618319-50"/>
    </source>
</evidence>
<evidence type="ECO:0000256" key="6">
    <source>
        <dbReference type="ARBA" id="ARBA00023266"/>
    </source>
</evidence>
<keyword evidence="6 8" id="KW-0711">Selenium</keyword>
<evidence type="ECO:0000313" key="11">
    <source>
        <dbReference type="EMBL" id="ORM91847.1"/>
    </source>
</evidence>
<dbReference type="AlphaFoldDB" id="A0A1X1EPH8"/>
<dbReference type="InterPro" id="IPR018319">
    <property type="entry name" value="SelA-like"/>
</dbReference>
<dbReference type="Proteomes" id="UP000193749">
    <property type="component" value="Unassembled WGS sequence"/>
</dbReference>
<evidence type="ECO:0000259" key="10">
    <source>
        <dbReference type="Pfam" id="PF12390"/>
    </source>
</evidence>
<protein>
    <recommendedName>
        <fullName evidence="8">L-seryl-tRNA(Sec) selenium transferase</fullName>
        <ecNumber evidence="8">2.9.1.1</ecNumber>
    </recommendedName>
    <alternativeName>
        <fullName evidence="8">Selenocysteine synthase</fullName>
        <shortName evidence="8">Sec synthase</shortName>
    </alternativeName>
    <alternativeName>
        <fullName evidence="8">Selenocysteinyl-tRNA(Sec) synthase</fullName>
    </alternativeName>
</protein>
<dbReference type="GO" id="GO:0004125">
    <property type="term" value="F:L-seryl-tRNA(Sec) selenium transferase activity"/>
    <property type="evidence" value="ECO:0007669"/>
    <property type="project" value="UniProtKB-UniRule"/>
</dbReference>
<gene>
    <name evidence="8" type="primary">selA</name>
    <name evidence="11" type="ORF">HA50_00150</name>
</gene>
<comment type="subcellular location">
    <subcellularLocation>
        <location evidence="8">Cytoplasm</location>
    </subcellularLocation>
</comment>
<comment type="similarity">
    <text evidence="7 8">Belongs to the SelA family.</text>
</comment>
<dbReference type="InterPro" id="IPR015424">
    <property type="entry name" value="PyrdxlP-dep_Trfase"/>
</dbReference>
<dbReference type="STRING" id="55209.HA50_00150"/>
<dbReference type="InterPro" id="IPR015421">
    <property type="entry name" value="PyrdxlP-dep_Trfase_major"/>
</dbReference>
<dbReference type="SUPFAM" id="SSF53383">
    <property type="entry name" value="PLP-dependent transferases"/>
    <property type="match status" value="1"/>
</dbReference>
<comment type="cofactor">
    <cofactor evidence="1 8 9">
        <name>pyridoxal 5'-phosphate</name>
        <dbReference type="ChEBI" id="CHEBI:597326"/>
    </cofactor>
</comment>
<dbReference type="PANTHER" id="PTHR32328:SF0">
    <property type="entry name" value="L-SERYL-TRNA(SEC) SELENIUM TRANSFERASE"/>
    <property type="match status" value="1"/>
</dbReference>
<evidence type="ECO:0000256" key="5">
    <source>
        <dbReference type="ARBA" id="ARBA00022917"/>
    </source>
</evidence>
<comment type="function">
    <text evidence="8">Converts seryl-tRNA(Sec) to selenocysteinyl-tRNA(Sec) required for selenoprotein biosynthesis.</text>
</comment>
<dbReference type="UniPathway" id="UPA00906">
    <property type="reaction ID" value="UER00896"/>
</dbReference>
<evidence type="ECO:0000256" key="1">
    <source>
        <dbReference type="ARBA" id="ARBA00001933"/>
    </source>
</evidence>